<evidence type="ECO:0000313" key="4">
    <source>
        <dbReference type="Proteomes" id="UP000198372"/>
    </source>
</evidence>
<keyword evidence="2" id="KW-0812">Transmembrane</keyword>
<feature type="region of interest" description="Disordered" evidence="1">
    <location>
        <begin position="300"/>
        <end position="396"/>
    </location>
</feature>
<evidence type="ECO:0000256" key="2">
    <source>
        <dbReference type="SAM" id="Phobius"/>
    </source>
</evidence>
<evidence type="ECO:0000256" key="1">
    <source>
        <dbReference type="SAM" id="MobiDB-lite"/>
    </source>
</evidence>
<feature type="compositionally biased region" description="Low complexity" evidence="1">
    <location>
        <begin position="42"/>
        <end position="55"/>
    </location>
</feature>
<feature type="compositionally biased region" description="Basic and acidic residues" evidence="1">
    <location>
        <begin position="326"/>
        <end position="348"/>
    </location>
</feature>
<feature type="compositionally biased region" description="Polar residues" evidence="1">
    <location>
        <begin position="112"/>
        <end position="125"/>
    </location>
</feature>
<gene>
    <name evidence="3" type="ORF">BQ2448_6423</name>
</gene>
<feature type="transmembrane region" description="Helical" evidence="2">
    <location>
        <begin position="644"/>
        <end position="664"/>
    </location>
</feature>
<evidence type="ECO:0000313" key="3">
    <source>
        <dbReference type="EMBL" id="SCV73993.1"/>
    </source>
</evidence>
<dbReference type="STRING" id="269621.A0A238FPR1"/>
<keyword evidence="2" id="KW-1133">Transmembrane helix</keyword>
<name>A0A238FPR1_9BASI</name>
<feature type="compositionally biased region" description="Basic residues" evidence="1">
    <location>
        <begin position="148"/>
        <end position="157"/>
    </location>
</feature>
<feature type="compositionally biased region" description="Polar residues" evidence="1">
    <location>
        <begin position="359"/>
        <end position="370"/>
    </location>
</feature>
<dbReference type="AlphaFoldDB" id="A0A238FPR1"/>
<keyword evidence="4" id="KW-1185">Reference proteome</keyword>
<organism evidence="3 4">
    <name type="scientific">Microbotryum intermedium</name>
    <dbReference type="NCBI Taxonomy" id="269621"/>
    <lineage>
        <taxon>Eukaryota</taxon>
        <taxon>Fungi</taxon>
        <taxon>Dikarya</taxon>
        <taxon>Basidiomycota</taxon>
        <taxon>Pucciniomycotina</taxon>
        <taxon>Microbotryomycetes</taxon>
        <taxon>Microbotryales</taxon>
        <taxon>Microbotryaceae</taxon>
        <taxon>Microbotryum</taxon>
    </lineage>
</organism>
<dbReference type="EMBL" id="FMSP01000019">
    <property type="protein sequence ID" value="SCV73993.1"/>
    <property type="molecule type" value="Genomic_DNA"/>
</dbReference>
<feature type="region of interest" description="Disordered" evidence="1">
    <location>
        <begin position="94"/>
        <end position="256"/>
    </location>
</feature>
<sequence>MNSVLAGSQWLRRSSSSNKAKASRLHDSRSGPPSTEPTSPHAAATLKTSAASSPAPDEPVFDGPLWPTYEPPIVQIDTHWSPSAISDAASSTNNWTLDLGLSSPSRARKTSPHSNGRGQLLSNATDHAGTSLLSLVDEVQPDTPYSKGSKRRSITRRTSKESSAGGSNFSHAHDFEENESHEFPLRNETPHSHHTFGGSSKSGGPNVVRKHGTSRAIDTSGHGRRSSSPSIVAPSSQYASVDSSRSEAESLPAGSSERVLRIDSVASELSAGLLTVATRSSRAPSGRADTFDAGSFEWRASHHSHRRAATSRPKADSAVSSSEAHSPLRSEHDSTPKIPDERTQRLPGEKNCPPRVESMPNSNALNSSGPSRGRHRHHSLPARASRARARSEGPPRVRVRACAPLDMFGSPQDHSDPFQERNRHQAPDERLWAVYPSSRAALGYSSSATLLCARESTHSILTFITASPRLSSTFLIETSNNGQDPFTDASSSSSTVHLPWPEIGELGHKTAHEQFEEEPVWIPLPIRPVHKSLPSSHRPSSANFLTASPRELRRSWRQEQREQRRQSAHESRREQPLDVPSTLHEVWATAEQPSCFMQESESLEEGGISSMCEFEMTPSLQSSRVGWISRSISFGRLALVPLGGWYFVFGFICPPLWWIGAFYPRRAAPLTGSRFATLSNNPGGPISQWPDTRAGARRPLHDPSSRGGWLSGRISRWIEGADTNSLLQRRAKSCRSSSSRGIEGGPVAIARVAAMEREAAPWQWRRRNRVMSLISAPILFAIVAATIWACVSSAFIPS</sequence>
<feature type="region of interest" description="Disordered" evidence="1">
    <location>
        <begin position="552"/>
        <end position="580"/>
    </location>
</feature>
<dbReference type="OrthoDB" id="2140426at2759"/>
<protein>
    <submittedName>
        <fullName evidence="3">BQ2448_6423 protein</fullName>
    </submittedName>
</protein>
<feature type="transmembrane region" description="Helical" evidence="2">
    <location>
        <begin position="773"/>
        <end position="796"/>
    </location>
</feature>
<proteinExistence type="predicted"/>
<feature type="compositionally biased region" description="Low complexity" evidence="1">
    <location>
        <begin position="226"/>
        <end position="236"/>
    </location>
</feature>
<accession>A0A238FPR1</accession>
<feature type="region of interest" description="Disordered" evidence="1">
    <location>
        <begin position="1"/>
        <end position="68"/>
    </location>
</feature>
<reference evidence="4" key="1">
    <citation type="submission" date="2016-09" db="EMBL/GenBank/DDBJ databases">
        <authorList>
            <person name="Jeantristanb JTB J.-T."/>
            <person name="Ricardo R."/>
        </authorList>
    </citation>
    <scope>NUCLEOTIDE SEQUENCE [LARGE SCALE GENOMIC DNA]</scope>
</reference>
<keyword evidence="2" id="KW-0472">Membrane</keyword>
<feature type="region of interest" description="Disordered" evidence="1">
    <location>
        <begin position="681"/>
        <end position="707"/>
    </location>
</feature>
<dbReference type="Proteomes" id="UP000198372">
    <property type="component" value="Unassembled WGS sequence"/>
</dbReference>
<feature type="compositionally biased region" description="Basic and acidic residues" evidence="1">
    <location>
        <begin position="171"/>
        <end position="191"/>
    </location>
</feature>
<feature type="compositionally biased region" description="Basic and acidic residues" evidence="1">
    <location>
        <begin position="552"/>
        <end position="576"/>
    </location>
</feature>
<feature type="compositionally biased region" description="Basic residues" evidence="1">
    <location>
        <begin position="372"/>
        <end position="388"/>
    </location>
</feature>